<reference evidence="2" key="1">
    <citation type="submission" date="2018-09" db="EMBL/GenBank/DDBJ databases">
        <authorList>
            <person name="Zhu H."/>
        </authorList>
    </citation>
    <scope>NUCLEOTIDE SEQUENCE [LARGE SCALE GENOMIC DNA]</scope>
    <source>
        <strain evidence="2">K1S02-23</strain>
    </source>
</reference>
<name>A0A3A3G026_9BURK</name>
<dbReference type="AlphaFoldDB" id="A0A3A3G026"/>
<proteinExistence type="predicted"/>
<dbReference type="Gene3D" id="3.40.50.720">
    <property type="entry name" value="NAD(P)-binding Rossmann-like Domain"/>
    <property type="match status" value="1"/>
</dbReference>
<dbReference type="SUPFAM" id="SSF51735">
    <property type="entry name" value="NAD(P)-binding Rossmann-fold domains"/>
    <property type="match status" value="1"/>
</dbReference>
<dbReference type="EMBL" id="QYUQ01000002">
    <property type="protein sequence ID" value="RJG00995.1"/>
    <property type="molecule type" value="Genomic_DNA"/>
</dbReference>
<gene>
    <name evidence="1" type="ORF">D3878_04825</name>
</gene>
<organism evidence="1 2">
    <name type="scientific">Noviherbaspirillum sedimenti</name>
    <dbReference type="NCBI Taxonomy" id="2320865"/>
    <lineage>
        <taxon>Bacteria</taxon>
        <taxon>Pseudomonadati</taxon>
        <taxon>Pseudomonadota</taxon>
        <taxon>Betaproteobacteria</taxon>
        <taxon>Burkholderiales</taxon>
        <taxon>Oxalobacteraceae</taxon>
        <taxon>Noviherbaspirillum</taxon>
    </lineage>
</organism>
<dbReference type="SUPFAM" id="SSF55347">
    <property type="entry name" value="Glyceraldehyde-3-phosphate dehydrogenase-like, C-terminal domain"/>
    <property type="match status" value="1"/>
</dbReference>
<dbReference type="InterPro" id="IPR036291">
    <property type="entry name" value="NAD(P)-bd_dom_sf"/>
</dbReference>
<evidence type="ECO:0000313" key="1">
    <source>
        <dbReference type="EMBL" id="RJG00995.1"/>
    </source>
</evidence>
<dbReference type="Proteomes" id="UP000266327">
    <property type="component" value="Unassembled WGS sequence"/>
</dbReference>
<keyword evidence="2" id="KW-1185">Reference proteome</keyword>
<sequence>MDCMKKLQVAIIGLGRLGSACAQELLDEDAMALCGIVRRVESMGPLPGRLRHMPVAGHVRDLPAIDVALVCVPANTVLGVSRELLQARVPIVECAAIEGAALAAHYAELDDVARKHRTAAVVGAGWDPGVLQLFTRAFEMLIPRGQNELHRHPGIRLHHSAAVAHIPGVKGALAGQFRGANGAMQRYVYVEIRDGTDFAQVRATIADDPLFADEETQVFQVDSLSSLEAEEGQGMALERRSSPASGVHASLLLEARFELTALTARVMLHAARRIPALPHGAHRFSLGI</sequence>
<dbReference type="Gene3D" id="3.30.360.10">
    <property type="entry name" value="Dihydrodipicolinate Reductase, domain 2"/>
    <property type="match status" value="1"/>
</dbReference>
<comment type="caution">
    <text evidence="1">The sequence shown here is derived from an EMBL/GenBank/DDBJ whole genome shotgun (WGS) entry which is preliminary data.</text>
</comment>
<evidence type="ECO:0000313" key="2">
    <source>
        <dbReference type="Proteomes" id="UP000266327"/>
    </source>
</evidence>
<protein>
    <submittedName>
        <fullName evidence="1">Oxidoreductase</fullName>
    </submittedName>
</protein>
<accession>A0A3A3G026</accession>